<reference evidence="6" key="1">
    <citation type="submission" date="2023-03" db="EMBL/GenBank/DDBJ databases">
        <authorList>
            <person name="Shen W."/>
            <person name="Cai J."/>
        </authorList>
    </citation>
    <scope>NUCLEOTIDE SEQUENCE</scope>
    <source>
        <strain evidence="6">P82-2</strain>
    </source>
</reference>
<dbReference type="NCBIfam" id="TIGR03061">
    <property type="entry name" value="pip_yhgE_Nterm"/>
    <property type="match status" value="1"/>
</dbReference>
<dbReference type="SUPFAM" id="SSF58104">
    <property type="entry name" value="Methyl-accepting chemotaxis protein (MCP) signaling domain"/>
    <property type="match status" value="1"/>
</dbReference>
<dbReference type="Gene3D" id="1.10.287.950">
    <property type="entry name" value="Methyl-accepting chemotaxis protein"/>
    <property type="match status" value="2"/>
</dbReference>
<evidence type="ECO:0000256" key="4">
    <source>
        <dbReference type="ARBA" id="ARBA00023136"/>
    </source>
</evidence>
<keyword evidence="2" id="KW-0812">Transmembrane</keyword>
<keyword evidence="3" id="KW-1133">Transmembrane helix</keyword>
<evidence type="ECO:0000259" key="5">
    <source>
        <dbReference type="Pfam" id="PF12698"/>
    </source>
</evidence>
<comment type="subcellular location">
    <subcellularLocation>
        <location evidence="1">Membrane</location>
        <topology evidence="1">Multi-pass membrane protein</topology>
    </subcellularLocation>
</comment>
<evidence type="ECO:0000256" key="1">
    <source>
        <dbReference type="ARBA" id="ARBA00004141"/>
    </source>
</evidence>
<dbReference type="NCBIfam" id="TIGR03062">
    <property type="entry name" value="pip_yhgE_Cterm"/>
    <property type="match status" value="1"/>
</dbReference>
<proteinExistence type="predicted"/>
<dbReference type="Pfam" id="PF12698">
    <property type="entry name" value="ABC2_membrane_3"/>
    <property type="match status" value="1"/>
</dbReference>
<dbReference type="GO" id="GO:0016020">
    <property type="term" value="C:membrane"/>
    <property type="evidence" value="ECO:0007669"/>
    <property type="project" value="UniProtKB-SubCell"/>
</dbReference>
<dbReference type="eggNOG" id="COG1511">
    <property type="taxonomic scope" value="Bacteria"/>
</dbReference>
<dbReference type="NCBIfam" id="TIGR03057">
    <property type="entry name" value="xxxLxxG_by_4"/>
    <property type="match status" value="7"/>
</dbReference>
<dbReference type="AlphaFoldDB" id="A0A0E2UH84"/>
<protein>
    <submittedName>
        <fullName evidence="6">YhgE/Pip domain-containing protein</fullName>
    </submittedName>
</protein>
<dbReference type="RefSeq" id="WP_004235167.1">
    <property type="nucleotide sequence ID" value="NZ_BAWT01000023.1"/>
</dbReference>
<dbReference type="InterPro" id="IPR023908">
    <property type="entry name" value="xxxLxxG_rpt"/>
</dbReference>
<dbReference type="EMBL" id="JARQAG010000005">
    <property type="protein sequence ID" value="MDT2731639.1"/>
    <property type="molecule type" value="Genomic_DNA"/>
</dbReference>
<comment type="caution">
    <text evidence="6">The sequence shown here is derived from an EMBL/GenBank/DDBJ whole genome shotgun (WGS) entry which is preliminary data.</text>
</comment>
<dbReference type="PANTHER" id="PTHR43077:SF5">
    <property type="entry name" value="PHAGE INFECTION PROTEIN"/>
    <property type="match status" value="1"/>
</dbReference>
<accession>A0A0E2UH84</accession>
<dbReference type="Proteomes" id="UP001180515">
    <property type="component" value="Unassembled WGS sequence"/>
</dbReference>
<evidence type="ECO:0000313" key="7">
    <source>
        <dbReference type="Proteomes" id="UP001180515"/>
    </source>
</evidence>
<evidence type="ECO:0000256" key="2">
    <source>
        <dbReference type="ARBA" id="ARBA00022692"/>
    </source>
</evidence>
<name>A0A0E2UH84_9STRE</name>
<dbReference type="PANTHER" id="PTHR43077">
    <property type="entry name" value="TRANSPORT PERMEASE YVFS-RELATED"/>
    <property type="match status" value="1"/>
</dbReference>
<gene>
    <name evidence="6" type="ORF">P7G31_05195</name>
</gene>
<keyword evidence="4" id="KW-0472">Membrane</keyword>
<dbReference type="InterPro" id="IPR017501">
    <property type="entry name" value="Phage_infect_YhgE_C"/>
</dbReference>
<dbReference type="InterPro" id="IPR051328">
    <property type="entry name" value="T7SS_ABC-Transporter"/>
</dbReference>
<dbReference type="InterPro" id="IPR013525">
    <property type="entry name" value="ABC2_TM"/>
</dbReference>
<evidence type="ECO:0000313" key="6">
    <source>
        <dbReference type="EMBL" id="MDT2731639.1"/>
    </source>
</evidence>
<evidence type="ECO:0000256" key="3">
    <source>
        <dbReference type="ARBA" id="ARBA00022989"/>
    </source>
</evidence>
<organism evidence="6 7">
    <name type="scientific">Streptococcus parauberis</name>
    <dbReference type="NCBI Taxonomy" id="1348"/>
    <lineage>
        <taxon>Bacteria</taxon>
        <taxon>Bacillati</taxon>
        <taxon>Bacillota</taxon>
        <taxon>Bacilli</taxon>
        <taxon>Lactobacillales</taxon>
        <taxon>Streptococcaceae</taxon>
        <taxon>Streptococcus</taxon>
    </lineage>
</organism>
<feature type="domain" description="ABC-2 type transporter transmembrane" evidence="5">
    <location>
        <begin position="15"/>
        <end position="172"/>
    </location>
</feature>
<dbReference type="InterPro" id="IPR017500">
    <property type="entry name" value="Phage_infect_YhgE_N"/>
</dbReference>
<sequence>MTKEVKNLWRNPHLWVTILGVALVPTLYNLVFLTSLWNPYGNLNQLPVAIVNQDKSADFNHKKINAGDKIVDKMSKSKDLDYHFVTAKTANKGLKDGKYYMVVTFPKDLSEKSSSILTDNPEKPIITYQTSKGHNFVSSKMGQSAMLKLEAKVSEEVTKAYNKNLFTNLVQLQKGLGKAAKGSKDLANGANEALDGSQQITNNLLLLANAGNQLSSGASQLNDGIGQYTSGVGQLNTGIGKLSTGLTTYTNGVSQLSQGANQLNANSQNLKDGANQIAGGASQMQELVDGASKLNAGLVQLQTETSLSPEQTASIQALQTGLPAIQQGINQLNKTVAELGNQSATTTTTTSPSLSQAKVDLTSIISQADTIISATTSDKATITASVQGTSAYQSLTPAQQAEISNAISATPQSSNATAAQAIKSAAGELQTTLDQVTGQSSTTTTNPSASLGQLQTSVATLNNNANVVLPGAVTALNTLSGGLAEVNSNSSKMVAASSRILGGVQGLQTTLATNGSKLANGITQYTDGVGQLASGANQLSGNNAQLTSGVAGLSSGASTLDSKSGDLTAGAGKLSDGASQLAQGSGKIAQGGNQLSTGISALSDGAGTLSDKLALTDQKLATLSFKKSNSKELANPIATKHVDKDNVKTNGVGMAPYMISVSLLVAALSANVIFADSLAGKKHETRMEWAKSKLFINGLISTLAAIMLYALVRILGMDPSYPVATFVMILLSSWASMAIVTALLGWDKRFGAFGALILLLLQLGSSEGTYPLQIIPRFFTKIHPFLPMSYSVSGLRQALSLNGEIGHQASMLALFTVGAIMVGLLIYRQNKKD</sequence>